<name>A0A218MLG4_9VIRU</name>
<sequence length="479" mass="54150">MAIKNLKEELEELVQIFFFKKTKAGGGKGSGADDEFRDLMNEETQLFTIKAKELQSEIKLRAPDADSSKIKEFANRVVDGGMKYFSAKPKSKNVIFEVKKVSDGVEVLARVIDPKFRGSTGKKTNLFEALRKFKRDVVNPTAEQFPEIFGKKEEGNIFTKTSKTAGTYWNIVDIGHEDAVAAGKAASVRGTLQGADSEIGDLKKELLQEFEQTVETPHNLELEHFQDIIDSGGKLHLSDNFVVRSSLEDSVKNQEEKGGKQEARIGSDISAFLKRATEKLKKEYDDPKTAASRKRSASIEELGYQMIFNNQVMRGIYKAGLAKNLSSYTKQAKSKKKVKVSDSEKLQKKRRTFKGIVLTSEIPSPGRKRTRDGGDNELLRKAMETRAFVQTRLTKEVQSNMGRPALENQTGRFAESVQLVNVMPKGDQFHMDYTYDDRYKVFEQGRQYPAGYDPRPLIERSIRELAAQQLKTKFTLRRI</sequence>
<reference evidence="1" key="1">
    <citation type="submission" date="2016-10" db="EMBL/GenBank/DDBJ databases">
        <authorList>
            <person name="Varghese N."/>
        </authorList>
    </citation>
    <scope>NUCLEOTIDE SEQUENCE</scope>
</reference>
<dbReference type="EMBL" id="KY052815">
    <property type="protein sequence ID" value="ASF00130.1"/>
    <property type="molecule type" value="Genomic_DNA"/>
</dbReference>
<protein>
    <submittedName>
        <fullName evidence="1">Uncharacterized protein</fullName>
    </submittedName>
</protein>
<reference evidence="1" key="2">
    <citation type="journal article" date="2017" name="Nat. Commun.">
        <title>Single-virus genomics reveals hidden cosmopolitan and abundant viruses.</title>
        <authorList>
            <person name="Martinez-Hernandez F."/>
            <person name="Fornas O."/>
            <person name="Lluesma Gomez M."/>
            <person name="Bolduc B."/>
            <person name="de la Cruz Pena M.J."/>
            <person name="Martinez J.M."/>
            <person name="Anton J."/>
            <person name="Gasol J.M."/>
            <person name="Rosselli R."/>
            <person name="Rodriguez-Valera F."/>
            <person name="Sullivan M.B."/>
            <person name="Acinas S.G."/>
            <person name="Martinez-Garcia M."/>
        </authorList>
    </citation>
    <scope>NUCLEOTIDE SEQUENCE</scope>
</reference>
<proteinExistence type="predicted"/>
<accession>A0A218MLG4</accession>
<organism evidence="1">
    <name type="scientific">uncultured virus</name>
    <dbReference type="NCBI Taxonomy" id="340016"/>
    <lineage>
        <taxon>Viruses</taxon>
        <taxon>environmental samples</taxon>
    </lineage>
</organism>
<evidence type="ECO:0000313" key="1">
    <source>
        <dbReference type="EMBL" id="ASF00130.1"/>
    </source>
</evidence>